<dbReference type="GO" id="GO:0000724">
    <property type="term" value="P:double-strand break repair via homologous recombination"/>
    <property type="evidence" value="ECO:0007669"/>
    <property type="project" value="TreeGrafter"/>
</dbReference>
<evidence type="ECO:0000256" key="1">
    <source>
        <dbReference type="ARBA" id="ARBA00004123"/>
    </source>
</evidence>
<dbReference type="Pfam" id="PF08661">
    <property type="entry name" value="Rep_fac-A_3"/>
    <property type="match status" value="1"/>
</dbReference>
<sequence length="108" mass="12104">MGKLYPTWGQMGERVVSERVDGNGTSFTLTTSDGRDVRIHLQEPLNEYVSGLTEVTGDVTQQNTIQCQHYITFPQETTDTFDLELYNTAVELSGNMPQNYIVGIEPQS</sequence>
<accession>A0AA88YXH3</accession>
<evidence type="ECO:0000256" key="3">
    <source>
        <dbReference type="ARBA" id="ARBA00023242"/>
    </source>
</evidence>
<dbReference type="EMBL" id="VSWD01000001">
    <property type="protein sequence ID" value="KAK3108858.1"/>
    <property type="molecule type" value="Genomic_DNA"/>
</dbReference>
<evidence type="ECO:0000313" key="4">
    <source>
        <dbReference type="EMBL" id="KAK3108858.1"/>
    </source>
</evidence>
<dbReference type="Proteomes" id="UP001186944">
    <property type="component" value="Unassembled WGS sequence"/>
</dbReference>
<dbReference type="GO" id="GO:0005662">
    <property type="term" value="C:DNA replication factor A complex"/>
    <property type="evidence" value="ECO:0007669"/>
    <property type="project" value="TreeGrafter"/>
</dbReference>
<dbReference type="Gene3D" id="2.40.50.140">
    <property type="entry name" value="Nucleic acid-binding proteins"/>
    <property type="match status" value="1"/>
</dbReference>
<evidence type="ECO:0000256" key="2">
    <source>
        <dbReference type="ARBA" id="ARBA00009761"/>
    </source>
</evidence>
<protein>
    <submittedName>
        <fullName evidence="4">Uncharacterized protein</fullName>
    </submittedName>
</protein>
<dbReference type="GO" id="GO:0006260">
    <property type="term" value="P:DNA replication"/>
    <property type="evidence" value="ECO:0007669"/>
    <property type="project" value="InterPro"/>
</dbReference>
<dbReference type="GO" id="GO:0003684">
    <property type="term" value="F:damaged DNA binding"/>
    <property type="evidence" value="ECO:0007669"/>
    <property type="project" value="TreeGrafter"/>
</dbReference>
<dbReference type="PANTHER" id="PTHR15114:SF1">
    <property type="entry name" value="REPLICATION PROTEIN A 14 KDA SUBUNIT"/>
    <property type="match status" value="1"/>
</dbReference>
<dbReference type="GO" id="GO:0006298">
    <property type="term" value="P:mismatch repair"/>
    <property type="evidence" value="ECO:0007669"/>
    <property type="project" value="TreeGrafter"/>
</dbReference>
<dbReference type="GO" id="GO:0006284">
    <property type="term" value="P:base-excision repair"/>
    <property type="evidence" value="ECO:0007669"/>
    <property type="project" value="TreeGrafter"/>
</dbReference>
<dbReference type="PANTHER" id="PTHR15114">
    <property type="entry name" value="REPLICATION PROTEIN A3"/>
    <property type="match status" value="1"/>
</dbReference>
<dbReference type="GO" id="GO:0035861">
    <property type="term" value="C:site of double-strand break"/>
    <property type="evidence" value="ECO:0007669"/>
    <property type="project" value="TreeGrafter"/>
</dbReference>
<dbReference type="InterPro" id="IPR013970">
    <property type="entry name" value="Rfa2"/>
</dbReference>
<name>A0AA88YXH3_PINIB</name>
<keyword evidence="5" id="KW-1185">Reference proteome</keyword>
<keyword evidence="3" id="KW-0539">Nucleus</keyword>
<dbReference type="GO" id="GO:0006289">
    <property type="term" value="P:nucleotide-excision repair"/>
    <property type="evidence" value="ECO:0007669"/>
    <property type="project" value="TreeGrafter"/>
</dbReference>
<comment type="caution">
    <text evidence="4">The sequence shown here is derived from an EMBL/GenBank/DDBJ whole genome shotgun (WGS) entry which is preliminary data.</text>
</comment>
<dbReference type="GO" id="GO:0003697">
    <property type="term" value="F:single-stranded DNA binding"/>
    <property type="evidence" value="ECO:0007669"/>
    <property type="project" value="TreeGrafter"/>
</dbReference>
<comment type="similarity">
    <text evidence="2">Belongs to the replication factor A protein 3 family.</text>
</comment>
<proteinExistence type="inferred from homology"/>
<gene>
    <name evidence="4" type="ORF">FSP39_017395</name>
</gene>
<comment type="subcellular location">
    <subcellularLocation>
        <location evidence="1">Nucleus</location>
    </subcellularLocation>
</comment>
<dbReference type="SUPFAM" id="SSF50249">
    <property type="entry name" value="Nucleic acid-binding proteins"/>
    <property type="match status" value="1"/>
</dbReference>
<dbReference type="AlphaFoldDB" id="A0AA88YXH3"/>
<reference evidence="4" key="1">
    <citation type="submission" date="2019-08" db="EMBL/GenBank/DDBJ databases">
        <title>The improved chromosome-level genome for the pearl oyster Pinctada fucata martensii using PacBio sequencing and Hi-C.</title>
        <authorList>
            <person name="Zheng Z."/>
        </authorList>
    </citation>
    <scope>NUCLEOTIDE SEQUENCE</scope>
    <source>
        <strain evidence="4">ZZ-2019</strain>
        <tissue evidence="4">Adductor muscle</tissue>
    </source>
</reference>
<evidence type="ECO:0000313" key="5">
    <source>
        <dbReference type="Proteomes" id="UP001186944"/>
    </source>
</evidence>
<organism evidence="4 5">
    <name type="scientific">Pinctada imbricata</name>
    <name type="common">Atlantic pearl-oyster</name>
    <name type="synonym">Pinctada martensii</name>
    <dbReference type="NCBI Taxonomy" id="66713"/>
    <lineage>
        <taxon>Eukaryota</taxon>
        <taxon>Metazoa</taxon>
        <taxon>Spiralia</taxon>
        <taxon>Lophotrochozoa</taxon>
        <taxon>Mollusca</taxon>
        <taxon>Bivalvia</taxon>
        <taxon>Autobranchia</taxon>
        <taxon>Pteriomorphia</taxon>
        <taxon>Pterioida</taxon>
        <taxon>Pterioidea</taxon>
        <taxon>Pteriidae</taxon>
        <taxon>Pinctada</taxon>
    </lineage>
</organism>
<dbReference type="InterPro" id="IPR012340">
    <property type="entry name" value="NA-bd_OB-fold"/>
</dbReference>